<evidence type="ECO:0000259" key="8">
    <source>
        <dbReference type="PROSITE" id="PS50109"/>
    </source>
</evidence>
<dbReference type="SMART" id="SM00028">
    <property type="entry name" value="TPR"/>
    <property type="match status" value="5"/>
</dbReference>
<accession>A0ABQ1SJ63</accession>
<proteinExistence type="predicted"/>
<dbReference type="InterPro" id="IPR019734">
    <property type="entry name" value="TPR_rpt"/>
</dbReference>
<organism evidence="9 10">
    <name type="scientific">Psychroflexus planctonicus</name>
    <dbReference type="NCBI Taxonomy" id="1526575"/>
    <lineage>
        <taxon>Bacteria</taxon>
        <taxon>Pseudomonadati</taxon>
        <taxon>Bacteroidota</taxon>
        <taxon>Flavobacteriia</taxon>
        <taxon>Flavobacteriales</taxon>
        <taxon>Flavobacteriaceae</taxon>
        <taxon>Psychroflexus</taxon>
    </lineage>
</organism>
<dbReference type="InterPro" id="IPR005467">
    <property type="entry name" value="His_kinase_dom"/>
</dbReference>
<dbReference type="Pfam" id="PF13181">
    <property type="entry name" value="TPR_8"/>
    <property type="match status" value="1"/>
</dbReference>
<evidence type="ECO:0000256" key="1">
    <source>
        <dbReference type="ARBA" id="ARBA00000085"/>
    </source>
</evidence>
<dbReference type="SUPFAM" id="SSF55874">
    <property type="entry name" value="ATPase domain of HSP90 chaperone/DNA topoisomerase II/histidine kinase"/>
    <property type="match status" value="1"/>
</dbReference>
<evidence type="ECO:0000256" key="5">
    <source>
        <dbReference type="ARBA" id="ARBA00023012"/>
    </source>
</evidence>
<dbReference type="InterPro" id="IPR036890">
    <property type="entry name" value="HATPase_C_sf"/>
</dbReference>
<dbReference type="Gene3D" id="1.25.40.10">
    <property type="entry name" value="Tetratricopeptide repeat domain"/>
    <property type="match status" value="3"/>
</dbReference>
<comment type="caution">
    <text evidence="9">The sequence shown here is derived from an EMBL/GenBank/DDBJ whole genome shotgun (WGS) entry which is preliminary data.</text>
</comment>
<dbReference type="RefSeq" id="WP_188458551.1">
    <property type="nucleotide sequence ID" value="NZ_BMGM01000006.1"/>
</dbReference>
<dbReference type="InterPro" id="IPR011990">
    <property type="entry name" value="TPR-like_helical_dom_sf"/>
</dbReference>
<sequence>MRLKKIIIALLLLVSNTLQSQSNPLKPYEVLLDSIDNLQDVNKKSELFVSLFTQLKNEPDNVKKSRLLRKLSNRLYNNGFYEESYKVSLTNLQVSKEAKDTLILSKTYKDIGDYYYKKSVNDSSFYYYQQSLKFLKPESASFVQALISKAELYKNESHFIEAEKVLVDAIRIAKRNKNYRQLYDAYIVLAITLNSLKDYDEAIKNYDEAFNYLDELKSDDQYPLLVAQTLNNKANVYVEQENYTAAISNYQMALSDEVKKFSDVLYAAVLDNLAYAQFLAGGENPEALFLESLAIRNQINNRLGVVVSKKRLGEFYLSNKDTLKSETFLNEASELAEQTNFIRELLEILELKAKAEPQKASQYLNRHIQLKDSLLQVERITREKFAKIELDTEEVITENALLNRRLTIVYISAFSAAGLLFLLYLIFKQRAKNKLLLLEQEQQKSNQEVFELLLEQQQNVDQARRAEKDKIASELHDGIVSEIFGTRLHIMHFFDSIKDKASKEAEPYIHKLSDLENKIRTLSHELKSKHQLNLTGFDSILKNLFEEFEFNTSIKIHLHVAAEIHWEEIDYNIKVNLYRIFQESLTNVRKYAEASQVQIHIQKVANQIAINFKDDGKGFDVQKTNDGIGLKNLKNRISNLKGNVEISSNADGTTLFIEIPLS</sequence>
<feature type="transmembrane region" description="Helical" evidence="6">
    <location>
        <begin position="408"/>
        <end position="427"/>
    </location>
</feature>
<dbReference type="InterPro" id="IPR050482">
    <property type="entry name" value="Sensor_HK_TwoCompSys"/>
</dbReference>
<reference evidence="10" key="1">
    <citation type="journal article" date="2019" name="Int. J. Syst. Evol. Microbiol.">
        <title>The Global Catalogue of Microorganisms (GCM) 10K type strain sequencing project: providing services to taxonomists for standard genome sequencing and annotation.</title>
        <authorList>
            <consortium name="The Broad Institute Genomics Platform"/>
            <consortium name="The Broad Institute Genome Sequencing Center for Infectious Disease"/>
            <person name="Wu L."/>
            <person name="Ma J."/>
        </authorList>
    </citation>
    <scope>NUCLEOTIDE SEQUENCE [LARGE SCALE GENOMIC DNA]</scope>
    <source>
        <strain evidence="10">CGMCC 1.12931</strain>
    </source>
</reference>
<evidence type="ECO:0000313" key="9">
    <source>
        <dbReference type="EMBL" id="GGE36349.1"/>
    </source>
</evidence>
<evidence type="ECO:0000256" key="4">
    <source>
        <dbReference type="ARBA" id="ARBA00022777"/>
    </source>
</evidence>
<keyword evidence="10" id="KW-1185">Reference proteome</keyword>
<dbReference type="EC" id="2.7.13.3" evidence="2"/>
<dbReference type="PROSITE" id="PS50109">
    <property type="entry name" value="HIS_KIN"/>
    <property type="match status" value="1"/>
</dbReference>
<dbReference type="SUPFAM" id="SSF48452">
    <property type="entry name" value="TPR-like"/>
    <property type="match status" value="2"/>
</dbReference>
<dbReference type="Gene3D" id="3.30.565.10">
    <property type="entry name" value="Histidine kinase-like ATPase, C-terminal domain"/>
    <property type="match status" value="1"/>
</dbReference>
<dbReference type="PANTHER" id="PTHR24421:SF10">
    <property type="entry name" value="NITRATE_NITRITE SENSOR PROTEIN NARQ"/>
    <property type="match status" value="1"/>
</dbReference>
<evidence type="ECO:0000313" key="10">
    <source>
        <dbReference type="Proteomes" id="UP000599179"/>
    </source>
</evidence>
<evidence type="ECO:0000256" key="7">
    <source>
        <dbReference type="SAM" id="SignalP"/>
    </source>
</evidence>
<dbReference type="Pfam" id="PF02518">
    <property type="entry name" value="HATPase_c"/>
    <property type="match status" value="1"/>
</dbReference>
<keyword evidence="3" id="KW-0808">Transferase</keyword>
<evidence type="ECO:0000256" key="6">
    <source>
        <dbReference type="SAM" id="Phobius"/>
    </source>
</evidence>
<keyword evidence="5" id="KW-0902">Two-component regulatory system</keyword>
<feature type="chain" id="PRO_5046692712" description="histidine kinase" evidence="7">
    <location>
        <begin position="21"/>
        <end position="662"/>
    </location>
</feature>
<keyword evidence="7" id="KW-0732">Signal</keyword>
<feature type="domain" description="Histidine kinase" evidence="8">
    <location>
        <begin position="470"/>
        <end position="662"/>
    </location>
</feature>
<name>A0ABQ1SJ63_9FLAO</name>
<keyword evidence="6" id="KW-0472">Membrane</keyword>
<dbReference type="Proteomes" id="UP000599179">
    <property type="component" value="Unassembled WGS sequence"/>
</dbReference>
<dbReference type="EMBL" id="BMGM01000006">
    <property type="protein sequence ID" value="GGE36349.1"/>
    <property type="molecule type" value="Genomic_DNA"/>
</dbReference>
<keyword evidence="6" id="KW-1133">Transmembrane helix</keyword>
<dbReference type="SMART" id="SM00387">
    <property type="entry name" value="HATPase_c"/>
    <property type="match status" value="1"/>
</dbReference>
<dbReference type="PANTHER" id="PTHR24421">
    <property type="entry name" value="NITRATE/NITRITE SENSOR PROTEIN NARX-RELATED"/>
    <property type="match status" value="1"/>
</dbReference>
<gene>
    <name evidence="9" type="ORF">GCM10010832_15700</name>
</gene>
<dbReference type="InterPro" id="IPR003594">
    <property type="entry name" value="HATPase_dom"/>
</dbReference>
<keyword evidence="6" id="KW-0812">Transmembrane</keyword>
<evidence type="ECO:0000256" key="2">
    <source>
        <dbReference type="ARBA" id="ARBA00012438"/>
    </source>
</evidence>
<keyword evidence="4" id="KW-0418">Kinase</keyword>
<evidence type="ECO:0000256" key="3">
    <source>
        <dbReference type="ARBA" id="ARBA00022679"/>
    </source>
</evidence>
<dbReference type="CDD" id="cd16917">
    <property type="entry name" value="HATPase_UhpB-NarQ-NarX-like"/>
    <property type="match status" value="1"/>
</dbReference>
<feature type="signal peptide" evidence="7">
    <location>
        <begin position="1"/>
        <end position="20"/>
    </location>
</feature>
<protein>
    <recommendedName>
        <fullName evidence="2">histidine kinase</fullName>
        <ecNumber evidence="2">2.7.13.3</ecNumber>
    </recommendedName>
</protein>
<comment type="catalytic activity">
    <reaction evidence="1">
        <text>ATP + protein L-histidine = ADP + protein N-phospho-L-histidine.</text>
        <dbReference type="EC" id="2.7.13.3"/>
    </reaction>
</comment>